<dbReference type="Gene3D" id="4.10.1080.10">
    <property type="entry name" value="TSP type-3 repeat"/>
    <property type="match status" value="1"/>
</dbReference>
<organism evidence="2 3">
    <name type="scientific">Nannocystis bainbridge</name>
    <dbReference type="NCBI Taxonomy" id="2995303"/>
    <lineage>
        <taxon>Bacteria</taxon>
        <taxon>Pseudomonadati</taxon>
        <taxon>Myxococcota</taxon>
        <taxon>Polyangia</taxon>
        <taxon>Nannocystales</taxon>
        <taxon>Nannocystaceae</taxon>
        <taxon>Nannocystis</taxon>
    </lineage>
</organism>
<keyword evidence="3" id="KW-1185">Reference proteome</keyword>
<gene>
    <name evidence="2" type="ORF">POL25_39705</name>
</gene>
<protein>
    <submittedName>
        <fullName evidence="2">Uncharacterized protein</fullName>
    </submittedName>
</protein>
<dbReference type="InterPro" id="IPR028974">
    <property type="entry name" value="TSP_type-3_rpt"/>
</dbReference>
<reference evidence="2 3" key="1">
    <citation type="submission" date="2022-11" db="EMBL/GenBank/DDBJ databases">
        <title>Minimal conservation of predation-associated metabolite biosynthetic gene clusters underscores biosynthetic potential of Myxococcota including descriptions for ten novel species: Archangium lansinium sp. nov., Myxococcus landrumus sp. nov., Nannocystis bai.</title>
        <authorList>
            <person name="Ahearne A."/>
            <person name="Stevens C."/>
            <person name="Dowd S."/>
        </authorList>
    </citation>
    <scope>NUCLEOTIDE SEQUENCE [LARGE SCALE GENOMIC DNA]</scope>
    <source>
        <strain evidence="2 3">BB15-2</strain>
    </source>
</reference>
<sequence>MADADDNCVDVANAGQEDGDEDGAGDACDNCAGDPNPDQGDGDGDGVGDLCDEEAINNGDVLYVPEGTSIDLGGSHCYGLWVKIDGTVTVPAYANNPNTGTLTLKSQTIRIGATGKIVADNAGMAGGTPSQQNTVGGFAGQGVGAGCGGGPGSSVGQGGSGAGYGGVGGAPGNTYAMNNACNSCSEPTISHCGGAVGTVVGTDMGEDVALGVGGGAGGNSSGCSNAGGRGGRGGGSVLLLANDWVQVDGSVSARGEEPPPDNSACGYRPGGGGGSGGGIVVAADEVLGAGTLDARGGNGGPALGETQSQTWAWGGGGGGGGRIKVFSPADAFSGMRRVDAGAGGTAPATGSSVAGLAGASGKTAAVATIPANYDDLTCQ</sequence>
<feature type="compositionally biased region" description="Acidic residues" evidence="1">
    <location>
        <begin position="40"/>
        <end position="50"/>
    </location>
</feature>
<evidence type="ECO:0000313" key="3">
    <source>
        <dbReference type="Proteomes" id="UP001221686"/>
    </source>
</evidence>
<accession>A0ABT5ECD8</accession>
<dbReference type="RefSeq" id="WP_272091617.1">
    <property type="nucleotide sequence ID" value="NZ_JAQNDL010000004.1"/>
</dbReference>
<feature type="compositionally biased region" description="Low complexity" evidence="1">
    <location>
        <begin position="25"/>
        <end position="39"/>
    </location>
</feature>
<dbReference type="EMBL" id="JAQNDL010000004">
    <property type="protein sequence ID" value="MDC0723080.1"/>
    <property type="molecule type" value="Genomic_DNA"/>
</dbReference>
<name>A0ABT5ECD8_9BACT</name>
<evidence type="ECO:0000256" key="1">
    <source>
        <dbReference type="SAM" id="MobiDB-lite"/>
    </source>
</evidence>
<proteinExistence type="predicted"/>
<dbReference type="Proteomes" id="UP001221686">
    <property type="component" value="Unassembled WGS sequence"/>
</dbReference>
<comment type="caution">
    <text evidence="2">The sequence shown here is derived from an EMBL/GenBank/DDBJ whole genome shotgun (WGS) entry which is preliminary data.</text>
</comment>
<feature type="region of interest" description="Disordered" evidence="1">
    <location>
        <begin position="1"/>
        <end position="50"/>
    </location>
</feature>
<dbReference type="SUPFAM" id="SSF103647">
    <property type="entry name" value="TSP type-3 repeat"/>
    <property type="match status" value="1"/>
</dbReference>
<evidence type="ECO:0000313" key="2">
    <source>
        <dbReference type="EMBL" id="MDC0723080.1"/>
    </source>
</evidence>